<evidence type="ECO:0000256" key="6">
    <source>
        <dbReference type="ARBA" id="ARBA00023136"/>
    </source>
</evidence>
<comment type="caution">
    <text evidence="11">The sequence shown here is derived from an EMBL/GenBank/DDBJ whole genome shotgun (WGS) entry which is preliminary data.</text>
</comment>
<keyword evidence="11" id="KW-0966">Cell projection</keyword>
<evidence type="ECO:0000313" key="11">
    <source>
        <dbReference type="EMBL" id="KGH46251.1"/>
    </source>
</evidence>
<comment type="similarity">
    <text evidence="2">Belongs to the MotB family.</text>
</comment>
<evidence type="ECO:0000256" key="5">
    <source>
        <dbReference type="ARBA" id="ARBA00022989"/>
    </source>
</evidence>
<dbReference type="InterPro" id="IPR025713">
    <property type="entry name" value="MotB-like_N_dom"/>
</dbReference>
<feature type="region of interest" description="Disordered" evidence="8">
    <location>
        <begin position="1"/>
        <end position="26"/>
    </location>
</feature>
<feature type="compositionally biased region" description="Low complexity" evidence="8">
    <location>
        <begin position="301"/>
        <end position="315"/>
    </location>
</feature>
<keyword evidence="5 9" id="KW-1133">Transmembrane helix</keyword>
<gene>
    <name evidence="11" type="ORF">IN07_13010</name>
</gene>
<evidence type="ECO:0000259" key="10">
    <source>
        <dbReference type="PROSITE" id="PS51123"/>
    </source>
</evidence>
<dbReference type="PANTHER" id="PTHR30329">
    <property type="entry name" value="STATOR ELEMENT OF FLAGELLAR MOTOR COMPLEX"/>
    <property type="match status" value="1"/>
</dbReference>
<sequence>MSKGGGHGGHGGRRAKKHEEHEEHENHERWLVSGFDMMTLLFVLFVVLYAMSSIDVAKFTAFANGAREGAGAPVTILNDGAAIAAPIENDSPLKPVQVAQEAAIDGTAQTEAEQAAAVAAAEAKARAVAAEAESSYDQLAAARAAIAAALAEAGQSGAAQFIIDERGLVVRVVSDPVLFAPESAALLPQGVTVLNAMGPAIRDLPNLVRVEGHANSLPVTRGGPWPSNWELSAVRATTVLRHLVDANAVGQDRMSAVGYSDTRPLVPDTDPSYVTVNRRVDVVLLSTASPEANALLPGIEAATQTTQTTQADGTTSEGSQE</sequence>
<dbReference type="Pfam" id="PF00691">
    <property type="entry name" value="OmpA"/>
    <property type="match status" value="1"/>
</dbReference>
<feature type="domain" description="OmpA-like" evidence="10">
    <location>
        <begin position="166"/>
        <end position="288"/>
    </location>
</feature>
<reference evidence="11 12" key="1">
    <citation type="submission" date="2014-07" db="EMBL/GenBank/DDBJ databases">
        <title>Biosystematic studies on Modestobacter strains isolated from extreme hyper-arid desert soil and from historic building.</title>
        <authorList>
            <person name="Bukarasam K."/>
            <person name="Bull A."/>
            <person name="Girard G."/>
            <person name="van Wezel G."/>
            <person name="Goodfellow M."/>
        </authorList>
    </citation>
    <scope>NUCLEOTIDE SEQUENCE [LARGE SCALE GENOMIC DNA]</scope>
    <source>
        <strain evidence="11 12">KNN45-2b</strain>
    </source>
</reference>
<evidence type="ECO:0000256" key="1">
    <source>
        <dbReference type="ARBA" id="ARBA00004162"/>
    </source>
</evidence>
<dbReference type="InterPro" id="IPR006665">
    <property type="entry name" value="OmpA-like"/>
</dbReference>
<evidence type="ECO:0000256" key="4">
    <source>
        <dbReference type="ARBA" id="ARBA00022692"/>
    </source>
</evidence>
<evidence type="ECO:0000313" key="12">
    <source>
        <dbReference type="Proteomes" id="UP000029713"/>
    </source>
</evidence>
<evidence type="ECO:0000256" key="9">
    <source>
        <dbReference type="SAM" id="Phobius"/>
    </source>
</evidence>
<organism evidence="11 12">
    <name type="scientific">Modestobacter caceresii</name>
    <dbReference type="NCBI Taxonomy" id="1522368"/>
    <lineage>
        <taxon>Bacteria</taxon>
        <taxon>Bacillati</taxon>
        <taxon>Actinomycetota</taxon>
        <taxon>Actinomycetes</taxon>
        <taxon>Geodermatophilales</taxon>
        <taxon>Geodermatophilaceae</taxon>
        <taxon>Modestobacter</taxon>
    </lineage>
</organism>
<keyword evidence="11" id="KW-0969">Cilium</keyword>
<dbReference type="Pfam" id="PF13677">
    <property type="entry name" value="MotB_plug"/>
    <property type="match status" value="1"/>
</dbReference>
<dbReference type="CDD" id="cd07185">
    <property type="entry name" value="OmpA_C-like"/>
    <property type="match status" value="1"/>
</dbReference>
<dbReference type="GO" id="GO:0005886">
    <property type="term" value="C:plasma membrane"/>
    <property type="evidence" value="ECO:0007669"/>
    <property type="project" value="UniProtKB-SubCell"/>
</dbReference>
<dbReference type="OrthoDB" id="9815217at2"/>
<feature type="compositionally biased region" description="Basic and acidic residues" evidence="8">
    <location>
        <begin position="17"/>
        <end position="26"/>
    </location>
</feature>
<name>A0A098Y962_9ACTN</name>
<dbReference type="EMBL" id="JPMX01000055">
    <property type="protein sequence ID" value="KGH46251.1"/>
    <property type="molecule type" value="Genomic_DNA"/>
</dbReference>
<feature type="transmembrane region" description="Helical" evidence="9">
    <location>
        <begin position="30"/>
        <end position="51"/>
    </location>
</feature>
<evidence type="ECO:0000256" key="7">
    <source>
        <dbReference type="PROSITE-ProRule" id="PRU00473"/>
    </source>
</evidence>
<dbReference type="SUPFAM" id="SSF103088">
    <property type="entry name" value="OmpA-like"/>
    <property type="match status" value="1"/>
</dbReference>
<dbReference type="PROSITE" id="PS51123">
    <property type="entry name" value="OMPA_2"/>
    <property type="match status" value="1"/>
</dbReference>
<keyword evidence="12" id="KW-1185">Reference proteome</keyword>
<keyword evidence="6 7" id="KW-0472">Membrane</keyword>
<dbReference type="Gene3D" id="3.30.1330.60">
    <property type="entry name" value="OmpA-like domain"/>
    <property type="match status" value="1"/>
</dbReference>
<dbReference type="PANTHER" id="PTHR30329:SF21">
    <property type="entry name" value="LIPOPROTEIN YIAD-RELATED"/>
    <property type="match status" value="1"/>
</dbReference>
<dbReference type="RefSeq" id="WP_036336261.1">
    <property type="nucleotide sequence ID" value="NZ_JPMX01000055.1"/>
</dbReference>
<keyword evidence="4 9" id="KW-0812">Transmembrane</keyword>
<evidence type="ECO:0000256" key="3">
    <source>
        <dbReference type="ARBA" id="ARBA00022475"/>
    </source>
</evidence>
<keyword evidence="3" id="KW-1003">Cell membrane</keyword>
<feature type="region of interest" description="Disordered" evidence="8">
    <location>
        <begin position="299"/>
        <end position="321"/>
    </location>
</feature>
<evidence type="ECO:0000256" key="8">
    <source>
        <dbReference type="SAM" id="MobiDB-lite"/>
    </source>
</evidence>
<evidence type="ECO:0000256" key="2">
    <source>
        <dbReference type="ARBA" id="ARBA00008914"/>
    </source>
</evidence>
<accession>A0A098Y962</accession>
<dbReference type="STRING" id="1522368.IN07_13010"/>
<dbReference type="Proteomes" id="UP000029713">
    <property type="component" value="Unassembled WGS sequence"/>
</dbReference>
<proteinExistence type="inferred from homology"/>
<dbReference type="AlphaFoldDB" id="A0A098Y962"/>
<dbReference type="InterPro" id="IPR050330">
    <property type="entry name" value="Bact_OuterMem_StrucFunc"/>
</dbReference>
<keyword evidence="11" id="KW-0282">Flagellum</keyword>
<comment type="subcellular location">
    <subcellularLocation>
        <location evidence="1">Cell membrane</location>
        <topology evidence="1">Single-pass membrane protein</topology>
    </subcellularLocation>
</comment>
<protein>
    <submittedName>
        <fullName evidence="11">Flagellar motor protein MotB</fullName>
    </submittedName>
</protein>
<dbReference type="InterPro" id="IPR036737">
    <property type="entry name" value="OmpA-like_sf"/>
</dbReference>